<keyword evidence="2" id="KW-1185">Reference proteome</keyword>
<dbReference type="eggNOG" id="ENOG5033G8V">
    <property type="taxonomic scope" value="Bacteria"/>
</dbReference>
<name>V7I3Y2_9CLOT</name>
<gene>
    <name evidence="1" type="ORF">T472_0214005</name>
</gene>
<dbReference type="AlphaFoldDB" id="V7I3Y2"/>
<dbReference type="STRING" id="994573.T472_0214005"/>
<evidence type="ECO:0000313" key="2">
    <source>
        <dbReference type="Proteomes" id="UP000017747"/>
    </source>
</evidence>
<proteinExistence type="predicted"/>
<comment type="caution">
    <text evidence="1">The sequence shown here is derived from an EMBL/GenBank/DDBJ whole genome shotgun (WGS) entry which is preliminary data.</text>
</comment>
<organism evidence="1 2">
    <name type="scientific">Youngiibacter fragilis 232.1</name>
    <dbReference type="NCBI Taxonomy" id="994573"/>
    <lineage>
        <taxon>Bacteria</taxon>
        <taxon>Bacillati</taxon>
        <taxon>Bacillota</taxon>
        <taxon>Clostridia</taxon>
        <taxon>Eubacteriales</taxon>
        <taxon>Clostridiaceae</taxon>
        <taxon>Youngiibacter</taxon>
    </lineage>
</organism>
<dbReference type="Proteomes" id="UP000017747">
    <property type="component" value="Unassembled WGS sequence"/>
</dbReference>
<evidence type="ECO:0000313" key="1">
    <source>
        <dbReference type="EMBL" id="ETA80006.1"/>
    </source>
</evidence>
<reference evidence="1 2" key="1">
    <citation type="journal article" date="2014" name="Genome Announc.">
        <title>Genome Sequence of Youngiibacter fragilis, the Type Strain of the Genus Youngiibacter.</title>
        <authorList>
            <person name="Wawrik C.B."/>
            <person name="Callaghan A.V."/>
            <person name="Stamps B.W."/>
            <person name="Wawrik B."/>
        </authorList>
    </citation>
    <scope>NUCLEOTIDE SEQUENCE [LARGE SCALE GENOMIC DNA]</scope>
    <source>
        <strain evidence="1 2">232.1</strain>
    </source>
</reference>
<dbReference type="RefSeq" id="WP_023383357.1">
    <property type="nucleotide sequence ID" value="NZ_AXUN02000193.1"/>
</dbReference>
<accession>V7I3Y2</accession>
<sequence length="77" mass="8760">MIDEKKCFGYRNGKCGVLKVKKCEGDGCSFFKTKVQASEDQKKVFRRINSLDPAAKKNIMDLYYGGKMSLLDELEVD</sequence>
<protein>
    <submittedName>
        <fullName evidence="1">Uncharacterized protein</fullName>
    </submittedName>
</protein>
<dbReference type="OrthoDB" id="1708204at2"/>
<dbReference type="EMBL" id="AXUN02000193">
    <property type="protein sequence ID" value="ETA80006.1"/>
    <property type="molecule type" value="Genomic_DNA"/>
</dbReference>